<evidence type="ECO:0000256" key="1">
    <source>
        <dbReference type="ARBA" id="ARBA00006479"/>
    </source>
</evidence>
<sequence>MDIGGTRLRGACVTAQGQILERLEQPVVSPDDGNALTRQVVELVSALARISHGQSRADVQSETVAISPSAVGVSLPAVIDRVSGRVLRAPHLPGWDGSMLSDQLAQELGLPVVLEYDGHAAALGEQWLGAGRGVDNFVCLVIGTGFGGGIIADGRLLRGYTNLAGVAGWMGIPTSRKLDEPTLIKVGVLEALVAGPGIERIAAESLQERLSCKEVFDHAEAGDQACQAIVREVLQHLAWGLANVVALINPELVLLGGSVGLRMAVYSRQLESAIRRYSPSWSSEQVRVGAVGLGGDSGLIGAAMAALRHVSARQQ</sequence>
<dbReference type="Pfam" id="PF00480">
    <property type="entry name" value="ROK"/>
    <property type="match status" value="1"/>
</dbReference>
<name>A0ABZ1C558_9FIRM</name>
<protein>
    <submittedName>
        <fullName evidence="2">ROK family protein</fullName>
    </submittedName>
</protein>
<proteinExistence type="inferred from homology"/>
<dbReference type="Proteomes" id="UP001332192">
    <property type="component" value="Chromosome"/>
</dbReference>
<dbReference type="Gene3D" id="3.30.420.40">
    <property type="match status" value="2"/>
</dbReference>
<dbReference type="EMBL" id="CP141615">
    <property type="protein sequence ID" value="WRP18943.1"/>
    <property type="molecule type" value="Genomic_DNA"/>
</dbReference>
<evidence type="ECO:0000313" key="2">
    <source>
        <dbReference type="EMBL" id="WRP18943.1"/>
    </source>
</evidence>
<organism evidence="2 3">
    <name type="scientific">Carboxydichorda subterranea</name>
    <dbReference type="NCBI Taxonomy" id="3109565"/>
    <lineage>
        <taxon>Bacteria</taxon>
        <taxon>Bacillati</taxon>
        <taxon>Bacillota</taxon>
        <taxon>Limnochordia</taxon>
        <taxon>Limnochordales</taxon>
        <taxon>Geochordaceae</taxon>
        <taxon>Carboxydichorda</taxon>
    </lineage>
</organism>
<dbReference type="SUPFAM" id="SSF53067">
    <property type="entry name" value="Actin-like ATPase domain"/>
    <property type="match status" value="1"/>
</dbReference>
<keyword evidence="3" id="KW-1185">Reference proteome</keyword>
<gene>
    <name evidence="2" type="ORF">U7230_08605</name>
</gene>
<dbReference type="PANTHER" id="PTHR18964:SF149">
    <property type="entry name" value="BIFUNCTIONAL UDP-N-ACETYLGLUCOSAMINE 2-EPIMERASE_N-ACETYLMANNOSAMINE KINASE"/>
    <property type="match status" value="1"/>
</dbReference>
<dbReference type="PANTHER" id="PTHR18964">
    <property type="entry name" value="ROK (REPRESSOR, ORF, KINASE) FAMILY"/>
    <property type="match status" value="1"/>
</dbReference>
<comment type="similarity">
    <text evidence="1">Belongs to the ROK (NagC/XylR) family.</text>
</comment>
<accession>A0ABZ1C558</accession>
<dbReference type="InterPro" id="IPR000600">
    <property type="entry name" value="ROK"/>
</dbReference>
<dbReference type="RefSeq" id="WP_324718213.1">
    <property type="nucleotide sequence ID" value="NZ_CP141615.1"/>
</dbReference>
<evidence type="ECO:0000313" key="3">
    <source>
        <dbReference type="Proteomes" id="UP001332192"/>
    </source>
</evidence>
<reference evidence="2 3" key="1">
    <citation type="journal article" date="2024" name="Front. Microbiol.">
        <title>Novel thermophilic genera Geochorda gen. nov. and Carboxydochorda gen. nov. from the deep terrestrial subsurface reveal the ecophysiological diversity in the class Limnochordia.</title>
        <authorList>
            <person name="Karnachuk O.V."/>
            <person name="Lukina A.P."/>
            <person name="Avakyan M.R."/>
            <person name="Kadnikov V.V."/>
            <person name="Begmatov S."/>
            <person name="Beletsky A.V."/>
            <person name="Vlasova K.G."/>
            <person name="Novikov A.A."/>
            <person name="Shcherbakova V.A."/>
            <person name="Mardanov A.V."/>
            <person name="Ravin N.V."/>
        </authorList>
    </citation>
    <scope>NUCLEOTIDE SEQUENCE [LARGE SCALE GENOMIC DNA]</scope>
    <source>
        <strain evidence="2 3">L945</strain>
    </source>
</reference>
<dbReference type="InterPro" id="IPR043129">
    <property type="entry name" value="ATPase_NBD"/>
</dbReference>